<dbReference type="PANTHER" id="PTHR31589">
    <property type="entry name" value="PROTEIN, PUTATIVE (DUF239)-RELATED-RELATED"/>
    <property type="match status" value="1"/>
</dbReference>
<sequence>MNDIHLMRTELKWNSLCESQTDQKLGSWWLGLLIDDGLFEPIGYWPSFLFTLLNEYAVRVEWGGEIVNTQAFGHHTSTQMGSGCNRTMET</sequence>
<dbReference type="InterPro" id="IPR053168">
    <property type="entry name" value="Glutamic_endopeptidase"/>
</dbReference>
<gene>
    <name evidence="2" type="ORF">ERUC_LOCUS20797</name>
</gene>
<dbReference type="PROSITE" id="PS52045">
    <property type="entry name" value="NEPROSIN_PEP_CD"/>
    <property type="match status" value="1"/>
</dbReference>
<keyword evidence="3" id="KW-1185">Reference proteome</keyword>
<reference evidence="2 3" key="1">
    <citation type="submission" date="2022-03" db="EMBL/GenBank/DDBJ databases">
        <authorList>
            <person name="Macdonald S."/>
            <person name="Ahmed S."/>
            <person name="Newling K."/>
        </authorList>
    </citation>
    <scope>NUCLEOTIDE SEQUENCE [LARGE SCALE GENOMIC DNA]</scope>
</reference>
<dbReference type="EMBL" id="CAKOAT010202932">
    <property type="protein sequence ID" value="CAH8355042.1"/>
    <property type="molecule type" value="Genomic_DNA"/>
</dbReference>
<dbReference type="Pfam" id="PF03080">
    <property type="entry name" value="Neprosin"/>
    <property type="match status" value="1"/>
</dbReference>
<evidence type="ECO:0000259" key="1">
    <source>
        <dbReference type="PROSITE" id="PS52045"/>
    </source>
</evidence>
<feature type="domain" description="Neprosin PEP catalytic" evidence="1">
    <location>
        <begin position="1"/>
        <end position="90"/>
    </location>
</feature>
<dbReference type="InterPro" id="IPR004314">
    <property type="entry name" value="Neprosin"/>
</dbReference>
<evidence type="ECO:0000313" key="3">
    <source>
        <dbReference type="Proteomes" id="UP001642260"/>
    </source>
</evidence>
<comment type="caution">
    <text evidence="2">The sequence shown here is derived from an EMBL/GenBank/DDBJ whole genome shotgun (WGS) entry which is preliminary data.</text>
</comment>
<organism evidence="2 3">
    <name type="scientific">Eruca vesicaria subsp. sativa</name>
    <name type="common">Garden rocket</name>
    <name type="synonym">Eruca sativa</name>
    <dbReference type="NCBI Taxonomy" id="29727"/>
    <lineage>
        <taxon>Eukaryota</taxon>
        <taxon>Viridiplantae</taxon>
        <taxon>Streptophyta</taxon>
        <taxon>Embryophyta</taxon>
        <taxon>Tracheophyta</taxon>
        <taxon>Spermatophyta</taxon>
        <taxon>Magnoliopsida</taxon>
        <taxon>eudicotyledons</taxon>
        <taxon>Gunneridae</taxon>
        <taxon>Pentapetalae</taxon>
        <taxon>rosids</taxon>
        <taxon>malvids</taxon>
        <taxon>Brassicales</taxon>
        <taxon>Brassicaceae</taxon>
        <taxon>Brassiceae</taxon>
        <taxon>Eruca</taxon>
    </lineage>
</organism>
<dbReference type="AlphaFoldDB" id="A0ABC8KDU3"/>
<dbReference type="PANTHER" id="PTHR31589:SF110">
    <property type="entry name" value="PROTEIN, PUTATIVE (DUF239)-RELATED"/>
    <property type="match status" value="1"/>
</dbReference>
<protein>
    <recommendedName>
        <fullName evidence="1">Neprosin PEP catalytic domain-containing protein</fullName>
    </recommendedName>
</protein>
<dbReference type="Proteomes" id="UP001642260">
    <property type="component" value="Unassembled WGS sequence"/>
</dbReference>
<accession>A0ABC8KDU3</accession>
<name>A0ABC8KDU3_ERUVS</name>
<proteinExistence type="predicted"/>
<evidence type="ECO:0000313" key="2">
    <source>
        <dbReference type="EMBL" id="CAH8355042.1"/>
    </source>
</evidence>